<name>A0AAV7NL52_PLEWA</name>
<reference evidence="1" key="1">
    <citation type="journal article" date="2022" name="bioRxiv">
        <title>Sequencing and chromosome-scale assembly of the giantPleurodeles waltlgenome.</title>
        <authorList>
            <person name="Brown T."/>
            <person name="Elewa A."/>
            <person name="Iarovenko S."/>
            <person name="Subramanian E."/>
            <person name="Araus A.J."/>
            <person name="Petzold A."/>
            <person name="Susuki M."/>
            <person name="Suzuki K.-i.T."/>
            <person name="Hayashi T."/>
            <person name="Toyoda A."/>
            <person name="Oliveira C."/>
            <person name="Osipova E."/>
            <person name="Leigh N.D."/>
            <person name="Simon A."/>
            <person name="Yun M.H."/>
        </authorList>
    </citation>
    <scope>NUCLEOTIDE SEQUENCE</scope>
    <source>
        <strain evidence="1">20211129_DDA</strain>
        <tissue evidence="1">Liver</tissue>
    </source>
</reference>
<evidence type="ECO:0000313" key="1">
    <source>
        <dbReference type="EMBL" id="KAJ1116249.1"/>
    </source>
</evidence>
<keyword evidence="2" id="KW-1185">Reference proteome</keyword>
<proteinExistence type="predicted"/>
<sequence length="117" mass="13121">MEADRAALRAPRDGHTLVYTSGAVKSRAGRVHSYIAGSLHWGPSCGIRQQLDQEVSAVERWLLRHELEVIQNPGTLSELQAVHKTHSDLIERLRSLNYTARSANTHAKVELKLYLPD</sequence>
<protein>
    <submittedName>
        <fullName evidence="1">Uncharacterized protein</fullName>
    </submittedName>
</protein>
<accession>A0AAV7NL52</accession>
<evidence type="ECO:0000313" key="2">
    <source>
        <dbReference type="Proteomes" id="UP001066276"/>
    </source>
</evidence>
<organism evidence="1 2">
    <name type="scientific">Pleurodeles waltl</name>
    <name type="common">Iberian ribbed newt</name>
    <dbReference type="NCBI Taxonomy" id="8319"/>
    <lineage>
        <taxon>Eukaryota</taxon>
        <taxon>Metazoa</taxon>
        <taxon>Chordata</taxon>
        <taxon>Craniata</taxon>
        <taxon>Vertebrata</taxon>
        <taxon>Euteleostomi</taxon>
        <taxon>Amphibia</taxon>
        <taxon>Batrachia</taxon>
        <taxon>Caudata</taxon>
        <taxon>Salamandroidea</taxon>
        <taxon>Salamandridae</taxon>
        <taxon>Pleurodelinae</taxon>
        <taxon>Pleurodeles</taxon>
    </lineage>
</organism>
<dbReference type="AlphaFoldDB" id="A0AAV7NL52"/>
<dbReference type="EMBL" id="JANPWB010000012">
    <property type="protein sequence ID" value="KAJ1116249.1"/>
    <property type="molecule type" value="Genomic_DNA"/>
</dbReference>
<comment type="caution">
    <text evidence="1">The sequence shown here is derived from an EMBL/GenBank/DDBJ whole genome shotgun (WGS) entry which is preliminary data.</text>
</comment>
<dbReference type="Proteomes" id="UP001066276">
    <property type="component" value="Chromosome 8"/>
</dbReference>
<gene>
    <name evidence="1" type="ORF">NDU88_004465</name>
</gene>